<keyword evidence="2 5" id="KW-0812">Transmembrane</keyword>
<evidence type="ECO:0000256" key="3">
    <source>
        <dbReference type="ARBA" id="ARBA00022989"/>
    </source>
</evidence>
<feature type="transmembrane region" description="Helical" evidence="5">
    <location>
        <begin position="67"/>
        <end position="90"/>
    </location>
</feature>
<feature type="transmembrane region" description="Helical" evidence="5">
    <location>
        <begin position="126"/>
        <end position="147"/>
    </location>
</feature>
<dbReference type="Gene3D" id="1.20.1250.20">
    <property type="entry name" value="MFS general substrate transporter like domains"/>
    <property type="match status" value="1"/>
</dbReference>
<feature type="transmembrane region" description="Helical" evidence="5">
    <location>
        <begin position="382"/>
        <end position="402"/>
    </location>
</feature>
<dbReference type="eggNOG" id="COG0477">
    <property type="taxonomic scope" value="Bacteria"/>
</dbReference>
<keyword evidence="8" id="KW-1185">Reference proteome</keyword>
<evidence type="ECO:0000256" key="5">
    <source>
        <dbReference type="SAM" id="Phobius"/>
    </source>
</evidence>
<feature type="transmembrane region" description="Helical" evidence="5">
    <location>
        <begin position="335"/>
        <end position="361"/>
    </location>
</feature>
<evidence type="ECO:0000313" key="8">
    <source>
        <dbReference type="Proteomes" id="UP000019277"/>
    </source>
</evidence>
<dbReference type="EMBL" id="AYXG01000169">
    <property type="protein sequence ID" value="EWC60181.1"/>
    <property type="molecule type" value="Genomic_DNA"/>
</dbReference>
<keyword evidence="4 5" id="KW-0472">Membrane</keyword>
<dbReference type="SUPFAM" id="SSF103473">
    <property type="entry name" value="MFS general substrate transporter"/>
    <property type="match status" value="1"/>
</dbReference>
<dbReference type="Gene3D" id="1.20.1720.10">
    <property type="entry name" value="Multidrug resistance protein D"/>
    <property type="match status" value="1"/>
</dbReference>
<feature type="transmembrane region" description="Helical" evidence="5">
    <location>
        <begin position="153"/>
        <end position="173"/>
    </location>
</feature>
<feature type="transmembrane region" description="Helical" evidence="5">
    <location>
        <begin position="282"/>
        <end position="302"/>
    </location>
</feature>
<name>W7IUU4_9PSEU</name>
<feature type="transmembrane region" description="Helical" evidence="5">
    <location>
        <begin position="37"/>
        <end position="55"/>
    </location>
</feature>
<dbReference type="InterPro" id="IPR020846">
    <property type="entry name" value="MFS_dom"/>
</dbReference>
<dbReference type="STRING" id="909613.UO65_4528"/>
<evidence type="ECO:0000259" key="6">
    <source>
        <dbReference type="PROSITE" id="PS50850"/>
    </source>
</evidence>
<organism evidence="7 8">
    <name type="scientific">Actinokineospora spheciospongiae</name>
    <dbReference type="NCBI Taxonomy" id="909613"/>
    <lineage>
        <taxon>Bacteria</taxon>
        <taxon>Bacillati</taxon>
        <taxon>Actinomycetota</taxon>
        <taxon>Actinomycetes</taxon>
        <taxon>Pseudonocardiales</taxon>
        <taxon>Pseudonocardiaceae</taxon>
        <taxon>Actinokineospora</taxon>
    </lineage>
</organism>
<dbReference type="Proteomes" id="UP000019277">
    <property type="component" value="Unassembled WGS sequence"/>
</dbReference>
<dbReference type="PATRIC" id="fig|909613.9.peg.4530"/>
<comment type="caution">
    <text evidence="7">The sequence shown here is derived from an EMBL/GenBank/DDBJ whole genome shotgun (WGS) entry which is preliminary data.</text>
</comment>
<evidence type="ECO:0000313" key="7">
    <source>
        <dbReference type="EMBL" id="EWC60181.1"/>
    </source>
</evidence>
<feature type="transmembrane region" description="Helical" evidence="5">
    <location>
        <begin position="185"/>
        <end position="202"/>
    </location>
</feature>
<proteinExistence type="predicted"/>
<feature type="transmembrane region" description="Helical" evidence="5">
    <location>
        <begin position="96"/>
        <end position="114"/>
    </location>
</feature>
<dbReference type="InterPro" id="IPR036259">
    <property type="entry name" value="MFS_trans_sf"/>
</dbReference>
<reference evidence="7 8" key="1">
    <citation type="journal article" date="2014" name="Genome Announc.">
        <title>Draft Genome Sequence of the Antitrypanosomally Active Sponge-Associated Bacterium Actinokineospora sp. Strain EG49.</title>
        <authorList>
            <person name="Harjes J."/>
            <person name="Ryu T."/>
            <person name="Abdelmohsen U.R."/>
            <person name="Moitinho-Silva L."/>
            <person name="Horn H."/>
            <person name="Ravasi T."/>
            <person name="Hentschel U."/>
        </authorList>
    </citation>
    <scope>NUCLEOTIDE SEQUENCE [LARGE SCALE GENOMIC DNA]</scope>
    <source>
        <strain evidence="7 8">EG49</strain>
    </source>
</reference>
<evidence type="ECO:0000256" key="2">
    <source>
        <dbReference type="ARBA" id="ARBA00022692"/>
    </source>
</evidence>
<comment type="subcellular location">
    <subcellularLocation>
        <location evidence="1">Cell membrane</location>
        <topology evidence="1">Multi-pass membrane protein</topology>
    </subcellularLocation>
</comment>
<dbReference type="GO" id="GO:0022857">
    <property type="term" value="F:transmembrane transporter activity"/>
    <property type="evidence" value="ECO:0007669"/>
    <property type="project" value="InterPro"/>
</dbReference>
<dbReference type="PRINTS" id="PR01036">
    <property type="entry name" value="TCRTETB"/>
</dbReference>
<gene>
    <name evidence="7" type="ORF">UO65_4528</name>
</gene>
<feature type="transmembrane region" description="Helical" evidence="5">
    <location>
        <begin position="309"/>
        <end position="329"/>
    </location>
</feature>
<protein>
    <submittedName>
        <fullName evidence="7">Major facilitator superfamily MFS_1</fullName>
    </submittedName>
</protein>
<feature type="transmembrane region" description="Helical" evidence="5">
    <location>
        <begin position="208"/>
        <end position="225"/>
    </location>
</feature>
<feature type="domain" description="Major facilitator superfamily (MFS) profile" evidence="6">
    <location>
        <begin position="1"/>
        <end position="422"/>
    </location>
</feature>
<dbReference type="AlphaFoldDB" id="W7IUU4"/>
<feature type="transmembrane region" description="Helical" evidence="5">
    <location>
        <begin position="246"/>
        <end position="270"/>
    </location>
</feature>
<dbReference type="InterPro" id="IPR011701">
    <property type="entry name" value="MFS"/>
</dbReference>
<accession>W7IUU4</accession>
<dbReference type="PANTHER" id="PTHR42718">
    <property type="entry name" value="MAJOR FACILITATOR SUPERFAMILY MULTIDRUG TRANSPORTER MFSC"/>
    <property type="match status" value="1"/>
</dbReference>
<evidence type="ECO:0000256" key="4">
    <source>
        <dbReference type="ARBA" id="ARBA00023136"/>
    </source>
</evidence>
<keyword evidence="3 5" id="KW-1133">Transmembrane helix</keyword>
<dbReference type="PROSITE" id="PS50850">
    <property type="entry name" value="MFS"/>
    <property type="match status" value="1"/>
</dbReference>
<feature type="transmembrane region" description="Helical" evidence="5">
    <location>
        <begin position="408"/>
        <end position="428"/>
    </location>
</feature>
<dbReference type="Pfam" id="PF07690">
    <property type="entry name" value="MFS_1"/>
    <property type="match status" value="1"/>
</dbReference>
<dbReference type="GO" id="GO:0005886">
    <property type="term" value="C:plasma membrane"/>
    <property type="evidence" value="ECO:0007669"/>
    <property type="project" value="UniProtKB-SubCell"/>
</dbReference>
<dbReference type="CDD" id="cd17321">
    <property type="entry name" value="MFS_MMR_MDR_like"/>
    <property type="match status" value="1"/>
</dbReference>
<evidence type="ECO:0000256" key="1">
    <source>
        <dbReference type="ARBA" id="ARBA00004651"/>
    </source>
</evidence>
<dbReference type="PANTHER" id="PTHR42718:SF49">
    <property type="entry name" value="EXPORT PROTEIN"/>
    <property type="match status" value="1"/>
</dbReference>
<sequence>MLAVVLLSTVVFPLTITGSSAALPDIATSLSAGPGATRWVVTGYNAAFAAFLVFTGSLADVLGRRRCYLAGVALFAAAGLTSALATDVVALDALRFAAGIGAAAAVTGGGSILAETFSGAARARAFGLLGTVLGAGLAFGPTIGGLLVDHLGWRAVFAVPAALAAFALVCAPLLPVLPGNPHRRVDWAGAALSTAALLVVITAVSEAAYWWLLLVPLLGAAFARVERHRPDPLFDLGLLRNRRFTALSAAAGSFMAVLVPLLVYLPSYLISVVGMGAGEAGLWLLLLTLPTVVLPPLGALLVRAVPVPVVVVGSLLGTGAGALLLVTATPRPGPWMGAFVLVGAGVGLTTGLLDGLALGAVPGEQAGAASGMFNAARLGTETVALAAVGPLLAALGGGSLIGTDGLRVVGALLGCFAAVAAGVVGWTWHNGRSNTGFGSPRDGDPTTT</sequence>